<evidence type="ECO:0000313" key="10">
    <source>
        <dbReference type="EMBL" id="AFJ50615.1"/>
    </source>
</evidence>
<evidence type="ECO:0000256" key="9">
    <source>
        <dbReference type="SAM" id="SignalP"/>
    </source>
</evidence>
<evidence type="ECO:0000256" key="5">
    <source>
        <dbReference type="ARBA" id="ARBA00037378"/>
    </source>
</evidence>
<evidence type="ECO:0000256" key="4">
    <source>
        <dbReference type="ARBA" id="ARBA00023128"/>
    </source>
</evidence>
<sequence>MICWIKHLFRVIFMQAGLAMESLLWSNKSYGPSRSIVRKIGSNLSLIQCPRVQFQLTSQPAENTQSNQLKEDAIVSLVDVGWVAEEDDERDKVFTRFRSEGWSKSQPFLKDEGCSGRDSSTEELLPRKSQEMENSKTAVATNNEALQKINALENELANLRAQIAKIVSLQEQNLAAAGISSSASLSVLPPPPPPPPPPLPPPPSLQHNVSAIDLIKERKGKRINSGKALIDSDPKKLEMPNMLDILKDMNNVKLRSVQRPEESTIRKTADPTDPAAIIAEALKKKFAYRYRSDSSSESDKQNSASETKMFGPHLLKPTGKMKNLIENS</sequence>
<dbReference type="GO" id="GO:0005739">
    <property type="term" value="C:mitochondrion"/>
    <property type="evidence" value="ECO:0007669"/>
    <property type="project" value="UniProtKB-SubCell"/>
</dbReference>
<feature type="region of interest" description="Disordered" evidence="8">
    <location>
        <begin position="183"/>
        <end position="207"/>
    </location>
</feature>
<feature type="region of interest" description="Disordered" evidence="8">
    <location>
        <begin position="108"/>
        <end position="135"/>
    </location>
</feature>
<dbReference type="PANTHER" id="PTHR14215">
    <property type="entry name" value="PROTEIN OF UNKNOWN FUNCTION DUF729"/>
    <property type="match status" value="1"/>
</dbReference>
<feature type="compositionally biased region" description="Basic and acidic residues" evidence="8">
    <location>
        <begin position="290"/>
        <end position="300"/>
    </location>
</feature>
<protein>
    <recommendedName>
        <fullName evidence="6">Mitochondrial fission regulator</fullName>
    </recommendedName>
</protein>
<evidence type="ECO:0000256" key="8">
    <source>
        <dbReference type="SAM" id="MobiDB-lite"/>
    </source>
</evidence>
<dbReference type="Pfam" id="PF05308">
    <property type="entry name" value="Mito_fiss_reg"/>
    <property type="match status" value="1"/>
</dbReference>
<organism evidence="10">
    <name type="scientific">Crotalus adamanteus</name>
    <name type="common">Eastern diamondback rattlesnake</name>
    <dbReference type="NCBI Taxonomy" id="8729"/>
    <lineage>
        <taxon>Eukaryota</taxon>
        <taxon>Metazoa</taxon>
        <taxon>Chordata</taxon>
        <taxon>Craniata</taxon>
        <taxon>Vertebrata</taxon>
        <taxon>Euteleostomi</taxon>
        <taxon>Lepidosauria</taxon>
        <taxon>Squamata</taxon>
        <taxon>Bifurcata</taxon>
        <taxon>Unidentata</taxon>
        <taxon>Episquamata</taxon>
        <taxon>Toxicofera</taxon>
        <taxon>Serpentes</taxon>
        <taxon>Colubroidea</taxon>
        <taxon>Viperidae</taxon>
        <taxon>Crotalinae</taxon>
        <taxon>Crotalus</taxon>
    </lineage>
</organism>
<dbReference type="PANTHER" id="PTHR14215:SF1">
    <property type="entry name" value="MITOCHONDRIAL FISSION REGULATOR 1"/>
    <property type="match status" value="1"/>
</dbReference>
<evidence type="ECO:0000256" key="3">
    <source>
        <dbReference type="ARBA" id="ARBA00022946"/>
    </source>
</evidence>
<accession>J3SCN0</accession>
<comment type="function">
    <text evidence="5">May play a role in mitochondrial aerobic respiration. May also regulate mitochondrial organization and fission.</text>
</comment>
<proteinExistence type="evidence at transcript level"/>
<name>J3SCN0_CROAD</name>
<feature type="compositionally biased region" description="Pro residues" evidence="8">
    <location>
        <begin position="188"/>
        <end position="204"/>
    </location>
</feature>
<evidence type="ECO:0000256" key="7">
    <source>
        <dbReference type="SAM" id="Coils"/>
    </source>
</evidence>
<feature type="signal peptide" evidence="9">
    <location>
        <begin position="1"/>
        <end position="19"/>
    </location>
</feature>
<keyword evidence="4 6" id="KW-0496">Mitochondrion</keyword>
<comment type="subcellular location">
    <subcellularLocation>
        <location evidence="1 6">Mitochondrion</location>
    </subcellularLocation>
</comment>
<comment type="function">
    <text evidence="6">Plays a role in mitochondrial aerobic respiration. Regulates mitochondrial organization and fission.</text>
</comment>
<comment type="similarity">
    <text evidence="2 6">Belongs to the MTFR1 family.</text>
</comment>
<keyword evidence="7" id="KW-0175">Coiled coil</keyword>
<feature type="region of interest" description="Disordered" evidence="8">
    <location>
        <begin position="289"/>
        <end position="328"/>
    </location>
</feature>
<evidence type="ECO:0000256" key="6">
    <source>
        <dbReference type="RuleBase" id="RU369053"/>
    </source>
</evidence>
<dbReference type="InterPro" id="IPR007972">
    <property type="entry name" value="Mtfr1"/>
</dbReference>
<feature type="chain" id="PRO_5003777180" description="Mitochondrial fission regulator" evidence="9">
    <location>
        <begin position="20"/>
        <end position="328"/>
    </location>
</feature>
<keyword evidence="9" id="KW-0732">Signal</keyword>
<dbReference type="EMBL" id="JU175091">
    <property type="protein sequence ID" value="AFJ50615.1"/>
    <property type="molecule type" value="mRNA"/>
</dbReference>
<feature type="coiled-coil region" evidence="7">
    <location>
        <begin position="135"/>
        <end position="172"/>
    </location>
</feature>
<reference evidence="10" key="1">
    <citation type="journal article" date="2012" name="BMC Genomics">
        <title>The venom-gland transcriptome of the eastern diamondback rattlesnake (Crotalus adamanteus).</title>
        <authorList>
            <person name="Rokyta D.R."/>
            <person name="Lemmon A.R."/>
            <person name="Margres M.J."/>
            <person name="Aronow K."/>
        </authorList>
    </citation>
    <scope>NUCLEOTIDE SEQUENCE</scope>
    <source>
        <tissue evidence="10">Venom gland</tissue>
    </source>
</reference>
<dbReference type="GO" id="GO:0009060">
    <property type="term" value="P:aerobic respiration"/>
    <property type="evidence" value="ECO:0007669"/>
    <property type="project" value="UniProtKB-UniRule"/>
</dbReference>
<evidence type="ECO:0000256" key="1">
    <source>
        <dbReference type="ARBA" id="ARBA00004173"/>
    </source>
</evidence>
<dbReference type="GO" id="GO:0000266">
    <property type="term" value="P:mitochondrial fission"/>
    <property type="evidence" value="ECO:0007669"/>
    <property type="project" value="UniProtKB-UniRule"/>
</dbReference>
<keyword evidence="3" id="KW-0809">Transit peptide</keyword>
<feature type="compositionally biased region" description="Basic and acidic residues" evidence="8">
    <location>
        <begin position="124"/>
        <end position="134"/>
    </location>
</feature>
<evidence type="ECO:0000256" key="2">
    <source>
        <dbReference type="ARBA" id="ARBA00005807"/>
    </source>
</evidence>
<dbReference type="AlphaFoldDB" id="J3SCN0"/>